<evidence type="ECO:0000313" key="12">
    <source>
        <dbReference type="Proteomes" id="UP000507222"/>
    </source>
</evidence>
<name>A0A6J5V115_PRUAR</name>
<evidence type="ECO:0000313" key="11">
    <source>
        <dbReference type="EMBL" id="CAB4281085.1"/>
    </source>
</evidence>
<evidence type="ECO:0000256" key="2">
    <source>
        <dbReference type="ARBA" id="ARBA00009800"/>
    </source>
</evidence>
<dbReference type="PANTHER" id="PTHR14363:SF21">
    <property type="entry name" value="HEPARANASE-LIKE PROTEIN 1"/>
    <property type="match status" value="1"/>
</dbReference>
<dbReference type="GO" id="GO:0004566">
    <property type="term" value="F:beta-glucuronidase activity"/>
    <property type="evidence" value="ECO:0007669"/>
    <property type="project" value="TreeGrafter"/>
</dbReference>
<dbReference type="AlphaFoldDB" id="A0A6J5V115"/>
<dbReference type="Gene3D" id="3.20.20.80">
    <property type="entry name" value="Glycosidases"/>
    <property type="match status" value="1"/>
</dbReference>
<dbReference type="GO" id="GO:0005765">
    <property type="term" value="C:lysosomal membrane"/>
    <property type="evidence" value="ECO:0007669"/>
    <property type="project" value="UniProtKB-SubCell"/>
</dbReference>
<comment type="subcellular location">
    <subcellularLocation>
        <location evidence="9">Lysosome membrane</location>
        <topology evidence="9">Peripheral membrane protein</topology>
    </subcellularLocation>
    <subcellularLocation>
        <location evidence="1">Secreted</location>
    </subcellularLocation>
</comment>
<proteinExistence type="inferred from homology"/>
<protein>
    <recommendedName>
        <fullName evidence="13">Heparanase-like protein 1</fullName>
    </recommendedName>
</protein>
<keyword evidence="8" id="KW-0458">Lysosome</keyword>
<sequence>MDPFHPSLFRVSERSSNANNSNWGTEKARFLAAKHHIIDVLYLKEFALSLSFHNGVVKAMDKHPLSSVMISSGNRVCYSKLTCDFLGISSELPSLELPRNPKSGFTRKQELLVVVNGILAIAQVDNNFICATIDWWNHEKCDYNQCPWGSASALNLNLSHPLLAKSIQAFNQLRIRIGGSLEDQLLYDVGNLKYPCHPFRKQSHGLFGFSRGCLPMSRWDELNQFFSKTRPIITFSLNALSGRHHKSGGVWVGDWDSSNAYDFINYTVSKGYQIDSWEFGNELSGRGVGASVGAEQYGKDLIKLKHIITQLYNKSRTKPALVAPGGFYDQAWFAKLLQVSGSGIVNVITQHMYNLGAGVDPKLMSRILNPGYLDRASGTFRDLEQMVKKNGPWASIWVGESGGAYNSGGRNVSDTFVNSFWYLDQLGMSAKYNTRVYCRQSLVGGNYGLLNRTSFVPNPDYYSALLWHRLMGQGVLAVNSNASADLRTYAHCARGRAGITVVLINLSNDTDFIVNVENILDFNLGAHERNISKESYFKRSLKKTVSWVGRKALDKPVYREEYHLTPKKGNLRSKTMVLNGAPLEITKDGNIPELEPAHVLANSPLTISPFSIKFVVLPYFDAHYACA</sequence>
<evidence type="ECO:0000256" key="5">
    <source>
        <dbReference type="ARBA" id="ARBA00022801"/>
    </source>
</evidence>
<evidence type="ECO:0008006" key="13">
    <source>
        <dbReference type="Google" id="ProtNLM"/>
    </source>
</evidence>
<evidence type="ECO:0000256" key="3">
    <source>
        <dbReference type="ARBA" id="ARBA00022525"/>
    </source>
</evidence>
<organism evidence="11 12">
    <name type="scientific">Prunus armeniaca</name>
    <name type="common">Apricot</name>
    <name type="synonym">Armeniaca vulgaris</name>
    <dbReference type="NCBI Taxonomy" id="36596"/>
    <lineage>
        <taxon>Eukaryota</taxon>
        <taxon>Viridiplantae</taxon>
        <taxon>Streptophyta</taxon>
        <taxon>Embryophyta</taxon>
        <taxon>Tracheophyta</taxon>
        <taxon>Spermatophyta</taxon>
        <taxon>Magnoliopsida</taxon>
        <taxon>eudicotyledons</taxon>
        <taxon>Gunneridae</taxon>
        <taxon>Pentapetalae</taxon>
        <taxon>rosids</taxon>
        <taxon>fabids</taxon>
        <taxon>Rosales</taxon>
        <taxon>Rosaceae</taxon>
        <taxon>Amygdaloideae</taxon>
        <taxon>Amygdaleae</taxon>
        <taxon>Prunus</taxon>
    </lineage>
</organism>
<dbReference type="Proteomes" id="UP000507222">
    <property type="component" value="Unassembled WGS sequence"/>
</dbReference>
<comment type="function">
    <text evidence="10">Endoglycosidase which is a cell surface and extracellular matrix-degrading enzyme. Cleaves heparan sulfate proteoglycans (HSPGs) into heparan sulfate side chains and core proteoglycans.</text>
</comment>
<keyword evidence="6" id="KW-0472">Membrane</keyword>
<dbReference type="SUPFAM" id="SSF51445">
    <property type="entry name" value="(Trans)glycosidases"/>
    <property type="match status" value="1"/>
</dbReference>
<dbReference type="InterPro" id="IPR017853">
    <property type="entry name" value="GH"/>
</dbReference>
<dbReference type="EMBL" id="CAEKDK010000005">
    <property type="protein sequence ID" value="CAB4281085.1"/>
    <property type="molecule type" value="Genomic_DNA"/>
</dbReference>
<dbReference type="GO" id="GO:0005576">
    <property type="term" value="C:extracellular region"/>
    <property type="evidence" value="ECO:0007669"/>
    <property type="project" value="UniProtKB-SubCell"/>
</dbReference>
<evidence type="ECO:0000256" key="6">
    <source>
        <dbReference type="ARBA" id="ARBA00023136"/>
    </source>
</evidence>
<evidence type="ECO:0000256" key="1">
    <source>
        <dbReference type="ARBA" id="ARBA00004613"/>
    </source>
</evidence>
<dbReference type="GO" id="GO:0009505">
    <property type="term" value="C:plant-type cell wall"/>
    <property type="evidence" value="ECO:0007669"/>
    <property type="project" value="TreeGrafter"/>
</dbReference>
<dbReference type="Pfam" id="PF03662">
    <property type="entry name" value="Glyco_hydro_79n"/>
    <property type="match status" value="1"/>
</dbReference>
<dbReference type="InterPro" id="IPR005199">
    <property type="entry name" value="Glyco_hydro_79"/>
</dbReference>
<evidence type="ECO:0000256" key="7">
    <source>
        <dbReference type="ARBA" id="ARBA00023180"/>
    </source>
</evidence>
<gene>
    <name evidence="11" type="ORF">CURHAP_LOCUS34069</name>
</gene>
<comment type="similarity">
    <text evidence="2">Belongs to the glycosyl hydrolase 79 family.</text>
</comment>
<accession>A0A6J5V115</accession>
<evidence type="ECO:0000256" key="4">
    <source>
        <dbReference type="ARBA" id="ARBA00022729"/>
    </source>
</evidence>
<dbReference type="FunFam" id="3.20.20.80:FF:000023">
    <property type="entry name" value="heparanase-like protein 3"/>
    <property type="match status" value="1"/>
</dbReference>
<keyword evidence="4" id="KW-0732">Signal</keyword>
<evidence type="ECO:0000256" key="10">
    <source>
        <dbReference type="ARBA" id="ARBA00055929"/>
    </source>
</evidence>
<keyword evidence="3" id="KW-0964">Secreted</keyword>
<reference evidence="11 12" key="1">
    <citation type="submission" date="2020-05" db="EMBL/GenBank/DDBJ databases">
        <authorList>
            <person name="Campoy J."/>
            <person name="Schneeberger K."/>
            <person name="Spophaly S."/>
        </authorList>
    </citation>
    <scope>NUCLEOTIDE SEQUENCE [LARGE SCALE GENOMIC DNA]</scope>
    <source>
        <strain evidence="11">PruArmRojPasFocal</strain>
    </source>
</reference>
<evidence type="ECO:0000256" key="8">
    <source>
        <dbReference type="ARBA" id="ARBA00023228"/>
    </source>
</evidence>
<keyword evidence="5" id="KW-0378">Hydrolase</keyword>
<dbReference type="PANTHER" id="PTHR14363">
    <property type="entry name" value="HEPARANASE-RELATED"/>
    <property type="match status" value="1"/>
</dbReference>
<evidence type="ECO:0000256" key="9">
    <source>
        <dbReference type="ARBA" id="ARBA00023765"/>
    </source>
</evidence>
<keyword evidence="7" id="KW-0325">Glycoprotein</keyword>